<proteinExistence type="predicted"/>
<sequence length="72" mass="8181">MPLEKSPIARKRIRNKKKCVTAAAVFPLNIILHRIGLMLGWLIVWLDGWLVALVGRLIAWMDGWICVSSLVE</sequence>
<reference evidence="2 3" key="2">
    <citation type="journal article" date="2022" name="Mol. Biol. Evol.">
        <title>Comparative Genomics Reveals Insights into the Divergent Evolution of Astigmatic Mites and Household Pest Adaptations.</title>
        <authorList>
            <person name="Xiong Q."/>
            <person name="Wan A.T."/>
            <person name="Liu X."/>
            <person name="Fung C.S."/>
            <person name="Xiao X."/>
            <person name="Malainual N."/>
            <person name="Hou J."/>
            <person name="Wang L."/>
            <person name="Wang M."/>
            <person name="Yang K.Y."/>
            <person name="Cui Y."/>
            <person name="Leung E.L."/>
            <person name="Nong W."/>
            <person name="Shin S.K."/>
            <person name="Au S.W."/>
            <person name="Jeong K.Y."/>
            <person name="Chew F.T."/>
            <person name="Hui J.H."/>
            <person name="Leung T.F."/>
            <person name="Tungtrongchitr A."/>
            <person name="Zhong N."/>
            <person name="Liu Z."/>
            <person name="Tsui S.K."/>
        </authorList>
    </citation>
    <scope>NUCLEOTIDE SEQUENCE [LARGE SCALE GENOMIC DNA]</scope>
    <source>
        <strain evidence="2">Derp</strain>
    </source>
</reference>
<accession>A0ABQ8J1L8</accession>
<keyword evidence="3" id="KW-1185">Reference proteome</keyword>
<evidence type="ECO:0000256" key="1">
    <source>
        <dbReference type="SAM" id="Phobius"/>
    </source>
</evidence>
<reference evidence="2 3" key="1">
    <citation type="journal article" date="2018" name="J. Allergy Clin. Immunol.">
        <title>High-quality assembly of Dermatophagoides pteronyssinus genome and transcriptome reveals a wide range of novel allergens.</title>
        <authorList>
            <person name="Liu X.Y."/>
            <person name="Yang K.Y."/>
            <person name="Wang M.Q."/>
            <person name="Kwok J.S."/>
            <person name="Zeng X."/>
            <person name="Yang Z."/>
            <person name="Xiao X.J."/>
            <person name="Lau C.P."/>
            <person name="Li Y."/>
            <person name="Huang Z.M."/>
            <person name="Ba J.G."/>
            <person name="Yim A.K."/>
            <person name="Ouyang C.Y."/>
            <person name="Ngai S.M."/>
            <person name="Chan T.F."/>
            <person name="Leung E.L."/>
            <person name="Liu L."/>
            <person name="Liu Z.G."/>
            <person name="Tsui S.K."/>
        </authorList>
    </citation>
    <scope>NUCLEOTIDE SEQUENCE [LARGE SCALE GENOMIC DNA]</scope>
    <source>
        <strain evidence="2">Derp</strain>
    </source>
</reference>
<evidence type="ECO:0000313" key="3">
    <source>
        <dbReference type="Proteomes" id="UP000887458"/>
    </source>
</evidence>
<feature type="transmembrane region" description="Helical" evidence="1">
    <location>
        <begin position="20"/>
        <end position="43"/>
    </location>
</feature>
<organism evidence="2 3">
    <name type="scientific">Dermatophagoides pteronyssinus</name>
    <name type="common">European house dust mite</name>
    <dbReference type="NCBI Taxonomy" id="6956"/>
    <lineage>
        <taxon>Eukaryota</taxon>
        <taxon>Metazoa</taxon>
        <taxon>Ecdysozoa</taxon>
        <taxon>Arthropoda</taxon>
        <taxon>Chelicerata</taxon>
        <taxon>Arachnida</taxon>
        <taxon>Acari</taxon>
        <taxon>Acariformes</taxon>
        <taxon>Sarcoptiformes</taxon>
        <taxon>Astigmata</taxon>
        <taxon>Psoroptidia</taxon>
        <taxon>Analgoidea</taxon>
        <taxon>Pyroglyphidae</taxon>
        <taxon>Dermatophagoidinae</taxon>
        <taxon>Dermatophagoides</taxon>
    </lineage>
</organism>
<comment type="caution">
    <text evidence="2">The sequence shown here is derived from an EMBL/GenBank/DDBJ whole genome shotgun (WGS) entry which is preliminary data.</text>
</comment>
<evidence type="ECO:0000313" key="2">
    <source>
        <dbReference type="EMBL" id="KAH9416351.1"/>
    </source>
</evidence>
<protein>
    <submittedName>
        <fullName evidence="2">Uncharacterized protein</fullName>
    </submittedName>
</protein>
<keyword evidence="1" id="KW-0472">Membrane</keyword>
<name>A0ABQ8J1L8_DERPT</name>
<dbReference type="EMBL" id="NJHN03000095">
    <property type="protein sequence ID" value="KAH9416351.1"/>
    <property type="molecule type" value="Genomic_DNA"/>
</dbReference>
<keyword evidence="1" id="KW-1133">Transmembrane helix</keyword>
<keyword evidence="1" id="KW-0812">Transmembrane</keyword>
<dbReference type="Proteomes" id="UP000887458">
    <property type="component" value="Unassembled WGS sequence"/>
</dbReference>
<gene>
    <name evidence="2" type="ORF">DERP_000856</name>
</gene>